<name>A0ABN3V7Y3_9ACTN</name>
<evidence type="ECO:0000313" key="1">
    <source>
        <dbReference type="EMBL" id="GAA2782703.1"/>
    </source>
</evidence>
<reference evidence="1 2" key="1">
    <citation type="journal article" date="2019" name="Int. J. Syst. Evol. Microbiol.">
        <title>The Global Catalogue of Microorganisms (GCM) 10K type strain sequencing project: providing services to taxonomists for standard genome sequencing and annotation.</title>
        <authorList>
            <consortium name="The Broad Institute Genomics Platform"/>
            <consortium name="The Broad Institute Genome Sequencing Center for Infectious Disease"/>
            <person name="Wu L."/>
            <person name="Ma J."/>
        </authorList>
    </citation>
    <scope>NUCLEOTIDE SEQUENCE [LARGE SCALE GENOMIC DNA]</scope>
    <source>
        <strain evidence="1 2">JCM 11574</strain>
    </source>
</reference>
<organism evidence="1 2">
    <name type="scientific">Streptomyces rameus</name>
    <dbReference type="NCBI Taxonomy" id="68261"/>
    <lineage>
        <taxon>Bacteria</taxon>
        <taxon>Bacillati</taxon>
        <taxon>Actinomycetota</taxon>
        <taxon>Actinomycetes</taxon>
        <taxon>Kitasatosporales</taxon>
        <taxon>Streptomycetaceae</taxon>
        <taxon>Streptomyces</taxon>
    </lineage>
</organism>
<dbReference type="EMBL" id="BAAAVM010000154">
    <property type="protein sequence ID" value="GAA2782703.1"/>
    <property type="molecule type" value="Genomic_DNA"/>
</dbReference>
<protein>
    <recommendedName>
        <fullName evidence="3">Tr-type G domain-containing protein</fullName>
    </recommendedName>
</protein>
<proteinExistence type="predicted"/>
<dbReference type="Proteomes" id="UP001500893">
    <property type="component" value="Unassembled WGS sequence"/>
</dbReference>
<accession>A0ABN3V7Y3</accession>
<gene>
    <name evidence="1" type="ORF">GCM10010521_71680</name>
</gene>
<sequence>MEPPLIRAVELKGAPANTWRRHPAWADTRTPTWTPSRRDPCTAQVFGGARPPVKVGTIGGLDHGKTTLAQAVAPSRDGPRSLAG</sequence>
<keyword evidence="2" id="KW-1185">Reference proteome</keyword>
<evidence type="ECO:0008006" key="3">
    <source>
        <dbReference type="Google" id="ProtNLM"/>
    </source>
</evidence>
<comment type="caution">
    <text evidence="1">The sequence shown here is derived from an EMBL/GenBank/DDBJ whole genome shotgun (WGS) entry which is preliminary data.</text>
</comment>
<evidence type="ECO:0000313" key="2">
    <source>
        <dbReference type="Proteomes" id="UP001500893"/>
    </source>
</evidence>